<dbReference type="InterPro" id="IPR011199">
    <property type="entry name" value="Bacillithiol_biosynth_BshC"/>
</dbReference>
<dbReference type="InterPro" id="IPR055398">
    <property type="entry name" value="Rossmann-like_BshC"/>
</dbReference>
<dbReference type="Pfam" id="PF24850">
    <property type="entry name" value="CC_BshC"/>
    <property type="match status" value="1"/>
</dbReference>
<proteinExistence type="inferred from homology"/>
<organism evidence="5">
    <name type="scientific">Ornithinibacillus sp. 4-3</name>
    <dbReference type="NCBI Taxonomy" id="3231488"/>
    <lineage>
        <taxon>Bacteria</taxon>
        <taxon>Bacillati</taxon>
        <taxon>Bacillota</taxon>
        <taxon>Bacilli</taxon>
        <taxon>Bacillales</taxon>
        <taxon>Bacillaceae</taxon>
        <taxon>Ornithinibacillus</taxon>
    </lineage>
</organism>
<dbReference type="EC" id="6.-.-.-" evidence="2"/>
<dbReference type="PIRSF" id="PIRSF012535">
    <property type="entry name" value="UCP012535"/>
    <property type="match status" value="1"/>
</dbReference>
<dbReference type="AlphaFoldDB" id="A0AB39HV26"/>
<dbReference type="HAMAP" id="MF_01867">
    <property type="entry name" value="BshC"/>
    <property type="match status" value="1"/>
</dbReference>
<keyword evidence="1 2" id="KW-0436">Ligase</keyword>
<dbReference type="EMBL" id="CP162599">
    <property type="protein sequence ID" value="XDK34046.1"/>
    <property type="molecule type" value="Genomic_DNA"/>
</dbReference>
<sequence>MRVEPIKLHNTSNLIKQYRENDESIMQYFDYSPFHSYGQRVKDLQKRSFRREQLAETLHAMNEEWGAPTSTFENIERLKQDNSVVVIGGQQAGLLTGPLYTINKVISIIQFARKQEAELNIPVIPVFWIAGEDHDYDEVNHVYTQNQTKIKKVTLAQQVDEKQPVSSIKLEEKHMNKWLNQLFTQLNETQHTKTLYDEIKRCLHESKSMVDFFARVIFQLFKEEGLVLMDSNDTRIRSYESEYFELMIEKQPDIAKAVYQTYHSLKQSGYAIDLEPEEDDAHLFYLHENERILLKRETKDLWVGKQNEVELSTDELLEAARKSPCLLSNNVVTRPIMQELVFPTLAFIGGNGEISYWAVLKKAFHSLDLQVPPVLPRLSFTYVDYALQKRLAKLTISMEHAILNGVDDLKVNWLASHANPPIDAITEQVKLSIEKLHQPLQEIAGDIRADLSGLAKKNLAYLHKEVDFLKQQMLRALEEKYANEIKSFDMISNQLHPLGVLQERIWSPLEWMNNYGFEFMKPLIDVDCSFEEEHYVVYI</sequence>
<evidence type="ECO:0000259" key="3">
    <source>
        <dbReference type="Pfam" id="PF10079"/>
    </source>
</evidence>
<comment type="function">
    <text evidence="2">Involved in bacillithiol (BSH) biosynthesis. May catalyze the last step of the pathway, the addition of cysteine to glucosamine malate (GlcN-Mal) to generate BSH.</text>
</comment>
<feature type="domain" description="Bacillithiol biosynthesis BshC C-terminal coiled-coil" evidence="4">
    <location>
        <begin position="380"/>
        <end position="539"/>
    </location>
</feature>
<name>A0AB39HV26_9BACI</name>
<evidence type="ECO:0000259" key="4">
    <source>
        <dbReference type="Pfam" id="PF24850"/>
    </source>
</evidence>
<dbReference type="InterPro" id="IPR055399">
    <property type="entry name" value="CC_BshC"/>
</dbReference>
<dbReference type="Pfam" id="PF10079">
    <property type="entry name" value="Rossmann-like_BshC"/>
    <property type="match status" value="1"/>
</dbReference>
<dbReference type="NCBIfam" id="TIGR03998">
    <property type="entry name" value="thiol_BshC"/>
    <property type="match status" value="1"/>
</dbReference>
<dbReference type="RefSeq" id="WP_368654724.1">
    <property type="nucleotide sequence ID" value="NZ_CP162599.1"/>
</dbReference>
<reference evidence="5" key="1">
    <citation type="submission" date="2024-07" db="EMBL/GenBank/DDBJ databases">
        <title>Halotolerant mesophilic bacterium Ornithinibacillus sp. 4-3, sp. nov., isolated from soil.</title>
        <authorList>
            <person name="Sidarenka A.V."/>
            <person name="Guliayeva D.E."/>
            <person name="Leanovich S.I."/>
            <person name="Hileuskaya K.S."/>
            <person name="Akhremchuk A.E."/>
            <person name="Sikolenko M.A."/>
            <person name="Valentovich L.N."/>
        </authorList>
    </citation>
    <scope>NUCLEOTIDE SEQUENCE</scope>
    <source>
        <strain evidence="5">4-3</strain>
    </source>
</reference>
<evidence type="ECO:0000256" key="2">
    <source>
        <dbReference type="HAMAP-Rule" id="MF_01867"/>
    </source>
</evidence>
<comment type="similarity">
    <text evidence="2">Belongs to the BshC family.</text>
</comment>
<gene>
    <name evidence="2 5" type="primary">bshC</name>
    <name evidence="5" type="ORF">AB4Y30_06750</name>
</gene>
<protein>
    <recommendedName>
        <fullName evidence="2">Putative cysteine ligase BshC</fullName>
        <ecNumber evidence="2">6.-.-.-</ecNumber>
    </recommendedName>
</protein>
<evidence type="ECO:0000313" key="5">
    <source>
        <dbReference type="EMBL" id="XDK34046.1"/>
    </source>
</evidence>
<evidence type="ECO:0000256" key="1">
    <source>
        <dbReference type="ARBA" id="ARBA00022598"/>
    </source>
</evidence>
<accession>A0AB39HV26</accession>
<feature type="domain" description="Bacillithiol biosynthesis BshC N-terminal Rossmann-like" evidence="3">
    <location>
        <begin position="1"/>
        <end position="378"/>
    </location>
</feature>
<dbReference type="GO" id="GO:0016874">
    <property type="term" value="F:ligase activity"/>
    <property type="evidence" value="ECO:0007669"/>
    <property type="project" value="UniProtKB-UniRule"/>
</dbReference>